<dbReference type="Gene3D" id="3.40.50.150">
    <property type="entry name" value="Vaccinia Virus protein VP39"/>
    <property type="match status" value="1"/>
</dbReference>
<organism evidence="1 2">
    <name type="scientific">Luteolibacter algae</name>
    <dbReference type="NCBI Taxonomy" id="454151"/>
    <lineage>
        <taxon>Bacteria</taxon>
        <taxon>Pseudomonadati</taxon>
        <taxon>Verrucomicrobiota</taxon>
        <taxon>Verrucomicrobiia</taxon>
        <taxon>Verrucomicrobiales</taxon>
        <taxon>Verrucomicrobiaceae</taxon>
        <taxon>Luteolibacter</taxon>
    </lineage>
</organism>
<sequence>MNAGQMAENYNSLAKHWAGEDFNTMNGLKQHRVALQFSKSRKKAIDIGCGSSGRILHLFHAEGFETIEGLDQSAEMLRYARMKQPEAAFHEADISEWEFPGKYDFISAWDSIWHVPLELQEGVLEKIGNSLSDDGVFIFTIGGLDCAGEATNPFQGVPLYHATLGIPKVLEIMRRCSCVVRHLEYDQHPELHVYLVVQKTAN</sequence>
<dbReference type="Pfam" id="PF13489">
    <property type="entry name" value="Methyltransf_23"/>
    <property type="match status" value="1"/>
</dbReference>
<keyword evidence="1" id="KW-0489">Methyltransferase</keyword>
<keyword evidence="1" id="KW-0808">Transferase</keyword>
<gene>
    <name evidence="1" type="ORF">ACFSSA_08690</name>
</gene>
<dbReference type="EMBL" id="JBHUIT010000012">
    <property type="protein sequence ID" value="MFD2256751.1"/>
    <property type="molecule type" value="Genomic_DNA"/>
</dbReference>
<dbReference type="PANTHER" id="PTHR43861">
    <property type="entry name" value="TRANS-ACONITATE 2-METHYLTRANSFERASE-RELATED"/>
    <property type="match status" value="1"/>
</dbReference>
<comment type="caution">
    <text evidence="1">The sequence shown here is derived from an EMBL/GenBank/DDBJ whole genome shotgun (WGS) entry which is preliminary data.</text>
</comment>
<dbReference type="GO" id="GO:0032259">
    <property type="term" value="P:methylation"/>
    <property type="evidence" value="ECO:0007669"/>
    <property type="project" value="UniProtKB-KW"/>
</dbReference>
<reference evidence="2" key="1">
    <citation type="journal article" date="2019" name="Int. J. Syst. Evol. Microbiol.">
        <title>The Global Catalogue of Microorganisms (GCM) 10K type strain sequencing project: providing services to taxonomists for standard genome sequencing and annotation.</title>
        <authorList>
            <consortium name="The Broad Institute Genomics Platform"/>
            <consortium name="The Broad Institute Genome Sequencing Center for Infectious Disease"/>
            <person name="Wu L."/>
            <person name="Ma J."/>
        </authorList>
    </citation>
    <scope>NUCLEOTIDE SEQUENCE [LARGE SCALE GENOMIC DNA]</scope>
    <source>
        <strain evidence="2">CGMCC 4.7106</strain>
    </source>
</reference>
<dbReference type="SUPFAM" id="SSF53335">
    <property type="entry name" value="S-adenosyl-L-methionine-dependent methyltransferases"/>
    <property type="match status" value="1"/>
</dbReference>
<accession>A0ABW5D7L9</accession>
<evidence type="ECO:0000313" key="2">
    <source>
        <dbReference type="Proteomes" id="UP001597375"/>
    </source>
</evidence>
<dbReference type="RefSeq" id="WP_386820040.1">
    <property type="nucleotide sequence ID" value="NZ_JBHUIT010000012.1"/>
</dbReference>
<dbReference type="PANTHER" id="PTHR43861:SF1">
    <property type="entry name" value="TRANS-ACONITATE 2-METHYLTRANSFERASE"/>
    <property type="match status" value="1"/>
</dbReference>
<protein>
    <submittedName>
        <fullName evidence="1">Class I SAM-dependent methyltransferase</fullName>
    </submittedName>
</protein>
<keyword evidence="2" id="KW-1185">Reference proteome</keyword>
<dbReference type="Proteomes" id="UP001597375">
    <property type="component" value="Unassembled WGS sequence"/>
</dbReference>
<dbReference type="CDD" id="cd02440">
    <property type="entry name" value="AdoMet_MTases"/>
    <property type="match status" value="1"/>
</dbReference>
<dbReference type="GO" id="GO:0008168">
    <property type="term" value="F:methyltransferase activity"/>
    <property type="evidence" value="ECO:0007669"/>
    <property type="project" value="UniProtKB-KW"/>
</dbReference>
<proteinExistence type="predicted"/>
<evidence type="ECO:0000313" key="1">
    <source>
        <dbReference type="EMBL" id="MFD2256751.1"/>
    </source>
</evidence>
<dbReference type="InterPro" id="IPR029063">
    <property type="entry name" value="SAM-dependent_MTases_sf"/>
</dbReference>
<name>A0ABW5D7L9_9BACT</name>